<sequence length="248" mass="27534">MRVSMKKVVVLTRFKWKELLRNKTFLITSSMVPLMTLVMRFLYLNILDGEQMPPMMLGMVLNLGLLMNLTTVSMMMPATMLAKDKEKNTLRTLMTSSVNGGEYFISSVLPSFAVSFVINQLILVLSGIDLKTVNLGLYLIVTTIACLTSCVLGMLIGLFAKNQMSSSNLCTGFILVLMLIPMFGSLASGLKSISGFIYTGIVGNLVTSFVNGEQQGMTFVNWLVLLVELVFISILFLVNYRKNGFERD</sequence>
<evidence type="ECO:0000256" key="5">
    <source>
        <dbReference type="SAM" id="Phobius"/>
    </source>
</evidence>
<organism evidence="7 8">
    <name type="scientific">Enterococcus florum</name>
    <dbReference type="NCBI Taxonomy" id="2480627"/>
    <lineage>
        <taxon>Bacteria</taxon>
        <taxon>Bacillati</taxon>
        <taxon>Bacillota</taxon>
        <taxon>Bacilli</taxon>
        <taxon>Lactobacillales</taxon>
        <taxon>Enterococcaceae</taxon>
        <taxon>Enterococcus</taxon>
    </lineage>
</organism>
<evidence type="ECO:0000256" key="2">
    <source>
        <dbReference type="ARBA" id="ARBA00022692"/>
    </source>
</evidence>
<proteinExistence type="predicted"/>
<keyword evidence="3 5" id="KW-1133">Transmembrane helix</keyword>
<dbReference type="GO" id="GO:0016020">
    <property type="term" value="C:membrane"/>
    <property type="evidence" value="ECO:0007669"/>
    <property type="project" value="UniProtKB-SubCell"/>
</dbReference>
<evidence type="ECO:0000313" key="7">
    <source>
        <dbReference type="EMBL" id="GCF93378.1"/>
    </source>
</evidence>
<dbReference type="GO" id="GO:0140359">
    <property type="term" value="F:ABC-type transporter activity"/>
    <property type="evidence" value="ECO:0007669"/>
    <property type="project" value="InterPro"/>
</dbReference>
<evidence type="ECO:0000256" key="3">
    <source>
        <dbReference type="ARBA" id="ARBA00022989"/>
    </source>
</evidence>
<comment type="caution">
    <text evidence="7">The sequence shown here is derived from an EMBL/GenBank/DDBJ whole genome shotgun (WGS) entry which is preliminary data.</text>
</comment>
<feature type="transmembrane region" description="Helical" evidence="5">
    <location>
        <begin position="137"/>
        <end position="160"/>
    </location>
</feature>
<name>A0A4P5PBR1_9ENTE</name>
<keyword evidence="4 5" id="KW-0472">Membrane</keyword>
<feature type="transmembrane region" description="Helical" evidence="5">
    <location>
        <begin position="172"/>
        <end position="199"/>
    </location>
</feature>
<dbReference type="Proteomes" id="UP000290567">
    <property type="component" value="Unassembled WGS sequence"/>
</dbReference>
<feature type="transmembrane region" description="Helical" evidence="5">
    <location>
        <begin position="103"/>
        <end position="125"/>
    </location>
</feature>
<comment type="subcellular location">
    <subcellularLocation>
        <location evidence="1">Membrane</location>
        <topology evidence="1">Multi-pass membrane protein</topology>
    </subcellularLocation>
</comment>
<evidence type="ECO:0000256" key="4">
    <source>
        <dbReference type="ARBA" id="ARBA00023136"/>
    </source>
</evidence>
<dbReference type="EMBL" id="BJCC01000010">
    <property type="protein sequence ID" value="GCF93378.1"/>
    <property type="molecule type" value="Genomic_DNA"/>
</dbReference>
<dbReference type="AlphaFoldDB" id="A0A4P5PBR1"/>
<reference evidence="8" key="1">
    <citation type="submission" date="2019-02" db="EMBL/GenBank/DDBJ databases">
        <title>Draft genome sequence of Enterococcus sp. Gos25-1.</title>
        <authorList>
            <person name="Tanaka N."/>
            <person name="Shiwa Y."/>
            <person name="Fujita N."/>
        </authorList>
    </citation>
    <scope>NUCLEOTIDE SEQUENCE [LARGE SCALE GENOMIC DNA]</scope>
    <source>
        <strain evidence="8">Gos25-1</strain>
    </source>
</reference>
<dbReference type="OrthoDB" id="3182222at2"/>
<evidence type="ECO:0000259" key="6">
    <source>
        <dbReference type="Pfam" id="PF01061"/>
    </source>
</evidence>
<dbReference type="Pfam" id="PF01061">
    <property type="entry name" value="ABC2_membrane"/>
    <property type="match status" value="1"/>
</dbReference>
<feature type="transmembrane region" description="Helical" evidence="5">
    <location>
        <begin position="55"/>
        <end position="82"/>
    </location>
</feature>
<dbReference type="InterPro" id="IPR013525">
    <property type="entry name" value="ABC2_TM"/>
</dbReference>
<keyword evidence="8" id="KW-1185">Reference proteome</keyword>
<accession>A0A4P5PBR1</accession>
<evidence type="ECO:0000313" key="8">
    <source>
        <dbReference type="Proteomes" id="UP000290567"/>
    </source>
</evidence>
<feature type="domain" description="ABC-2 type transporter transmembrane" evidence="6">
    <location>
        <begin position="8"/>
        <end position="179"/>
    </location>
</feature>
<evidence type="ECO:0000256" key="1">
    <source>
        <dbReference type="ARBA" id="ARBA00004141"/>
    </source>
</evidence>
<feature type="transmembrane region" description="Helical" evidence="5">
    <location>
        <begin position="219"/>
        <end position="238"/>
    </location>
</feature>
<keyword evidence="2 5" id="KW-0812">Transmembrane</keyword>
<feature type="transmembrane region" description="Helical" evidence="5">
    <location>
        <begin position="24"/>
        <end position="43"/>
    </location>
</feature>
<dbReference type="RefSeq" id="WP_146621837.1">
    <property type="nucleotide sequence ID" value="NZ_BJCC01000010.1"/>
</dbReference>
<gene>
    <name evidence="7" type="ORF">NRIC_12690</name>
</gene>
<protein>
    <recommendedName>
        <fullName evidence="6">ABC-2 type transporter transmembrane domain-containing protein</fullName>
    </recommendedName>
</protein>